<dbReference type="InParanoid" id="A0A0G4ETR0"/>
<gene>
    <name evidence="3" type="ORF">Vbra_13229</name>
</gene>
<organism evidence="3 4">
    <name type="scientific">Vitrella brassicaformis (strain CCMP3155)</name>
    <dbReference type="NCBI Taxonomy" id="1169540"/>
    <lineage>
        <taxon>Eukaryota</taxon>
        <taxon>Sar</taxon>
        <taxon>Alveolata</taxon>
        <taxon>Colpodellida</taxon>
        <taxon>Vitrellaceae</taxon>
        <taxon>Vitrella</taxon>
    </lineage>
</organism>
<reference evidence="3 4" key="1">
    <citation type="submission" date="2014-11" db="EMBL/GenBank/DDBJ databases">
        <authorList>
            <person name="Zhu J."/>
            <person name="Qi W."/>
            <person name="Song R."/>
        </authorList>
    </citation>
    <scope>NUCLEOTIDE SEQUENCE [LARGE SCALE GENOMIC DNA]</scope>
</reference>
<dbReference type="VEuPathDB" id="CryptoDB:Vbra_13229"/>
<dbReference type="EMBL" id="CDMY01000307">
    <property type="protein sequence ID" value="CEM01639.1"/>
    <property type="molecule type" value="Genomic_DNA"/>
</dbReference>
<dbReference type="AlphaFoldDB" id="A0A0G4ETR0"/>
<name>A0A0G4ETR0_VITBC</name>
<evidence type="ECO:0000256" key="2">
    <source>
        <dbReference type="SAM" id="SignalP"/>
    </source>
</evidence>
<keyword evidence="4" id="KW-1185">Reference proteome</keyword>
<dbReference type="Proteomes" id="UP000041254">
    <property type="component" value="Unassembled WGS sequence"/>
</dbReference>
<feature type="region of interest" description="Disordered" evidence="1">
    <location>
        <begin position="77"/>
        <end position="105"/>
    </location>
</feature>
<keyword evidence="2" id="KW-0732">Signal</keyword>
<sequence>MTSVIFTLSLVTTLVLAPLVAAAPGSRHDALKQQLGEILEKIEKKADKAGLEQPTVKAATALRDAFATIKALKGDHKAVGEEETRMKQHAKSTPEQGDGEPDEGVLDSVSEFITDILAGVDELLQLDELTPEQRETLVRIEGFFNALLLLIEDRTI</sequence>
<feature type="chain" id="PRO_5005187843" evidence="2">
    <location>
        <begin position="23"/>
        <end position="156"/>
    </location>
</feature>
<evidence type="ECO:0000313" key="4">
    <source>
        <dbReference type="Proteomes" id="UP000041254"/>
    </source>
</evidence>
<feature type="compositionally biased region" description="Basic and acidic residues" evidence="1">
    <location>
        <begin position="77"/>
        <end position="86"/>
    </location>
</feature>
<accession>A0A0G4ETR0</accession>
<evidence type="ECO:0000256" key="1">
    <source>
        <dbReference type="SAM" id="MobiDB-lite"/>
    </source>
</evidence>
<feature type="signal peptide" evidence="2">
    <location>
        <begin position="1"/>
        <end position="22"/>
    </location>
</feature>
<protein>
    <submittedName>
        <fullName evidence="3">Uncharacterized protein</fullName>
    </submittedName>
</protein>
<evidence type="ECO:0000313" key="3">
    <source>
        <dbReference type="EMBL" id="CEM01639.1"/>
    </source>
</evidence>
<proteinExistence type="predicted"/>